<evidence type="ECO:0000313" key="2">
    <source>
        <dbReference type="RefSeq" id="XP_075083451.1"/>
    </source>
</evidence>
<organism evidence="1 2">
    <name type="scientific">Nicotiana tabacum</name>
    <name type="common">Common tobacco</name>
    <dbReference type="NCBI Taxonomy" id="4097"/>
    <lineage>
        <taxon>Eukaryota</taxon>
        <taxon>Viridiplantae</taxon>
        <taxon>Streptophyta</taxon>
        <taxon>Embryophyta</taxon>
        <taxon>Tracheophyta</taxon>
        <taxon>Spermatophyta</taxon>
        <taxon>Magnoliopsida</taxon>
        <taxon>eudicotyledons</taxon>
        <taxon>Gunneridae</taxon>
        <taxon>Pentapetalae</taxon>
        <taxon>asterids</taxon>
        <taxon>lamiids</taxon>
        <taxon>Solanales</taxon>
        <taxon>Solanaceae</taxon>
        <taxon>Nicotianoideae</taxon>
        <taxon>Nicotianeae</taxon>
        <taxon>Nicotiana</taxon>
    </lineage>
</organism>
<protein>
    <submittedName>
        <fullName evidence="2">Uncharacterized protein LOC142167191</fullName>
    </submittedName>
</protein>
<proteinExistence type="predicted"/>
<sequence>MEEVKNAVFALSGDSASGPDGFIGLFYQHCWEIIGEDIFMLLQEFYVGATLPESITHTNLVLLPKKTPVQTFSYLRPISLSNFINKVFSRVLHDRMEKILPSLISPNQSGFVKGKSFFKSSRGVKQGDPLSPALFILSAEKVVEVLKQYEQTSGQLINKSKCSYYLHTKVARNLADCVGSMTGFQKGNFPFTYLGCPMFYTRRRKDYYNDLTKKFKAKLHCYKGKLLSFGGKATLITSVLQSLPTHLLSVLDPPNNVLEHLHKMFSIFF</sequence>
<reference evidence="1" key="1">
    <citation type="journal article" date="2014" name="Nat. Commun.">
        <title>The tobacco genome sequence and its comparison with those of tomato and potato.</title>
        <authorList>
            <person name="Sierro N."/>
            <person name="Battey J.N."/>
            <person name="Ouadi S."/>
            <person name="Bakaher N."/>
            <person name="Bovet L."/>
            <person name="Willig A."/>
            <person name="Goepfert S."/>
            <person name="Peitsch M.C."/>
            <person name="Ivanov N.V."/>
        </authorList>
    </citation>
    <scope>NUCLEOTIDE SEQUENCE [LARGE SCALE GENOMIC DNA]</scope>
</reference>
<reference evidence="2" key="2">
    <citation type="submission" date="2025-08" db="UniProtKB">
        <authorList>
            <consortium name="RefSeq"/>
        </authorList>
    </citation>
    <scope>IDENTIFICATION</scope>
    <source>
        <tissue evidence="2">Leaf</tissue>
    </source>
</reference>
<name>A0AC58SEQ0_TOBAC</name>
<gene>
    <name evidence="2" type="primary">LOC142167191</name>
</gene>
<keyword evidence="1" id="KW-1185">Reference proteome</keyword>
<accession>A0AC58SEQ0</accession>
<evidence type="ECO:0000313" key="1">
    <source>
        <dbReference type="Proteomes" id="UP000790787"/>
    </source>
</evidence>
<dbReference type="Proteomes" id="UP000790787">
    <property type="component" value="Chromosome 12"/>
</dbReference>
<dbReference type="RefSeq" id="XP_075083451.1">
    <property type="nucleotide sequence ID" value="XM_075227350.1"/>
</dbReference>